<dbReference type="PANTHER" id="PTHR46323">
    <property type="entry name" value="BETA-GALACTOSIDASE"/>
    <property type="match status" value="1"/>
</dbReference>
<dbReference type="InterPro" id="IPR036156">
    <property type="entry name" value="Beta-gal/glucu_dom_sf"/>
</dbReference>
<dbReference type="PROSITE" id="PS51257">
    <property type="entry name" value="PROKAR_LIPOPROTEIN"/>
    <property type="match status" value="1"/>
</dbReference>
<evidence type="ECO:0000256" key="2">
    <source>
        <dbReference type="ARBA" id="ARBA00001913"/>
    </source>
</evidence>
<evidence type="ECO:0000256" key="1">
    <source>
        <dbReference type="ARBA" id="ARBA00001412"/>
    </source>
</evidence>
<keyword evidence="8" id="KW-0326">Glycosidase</keyword>
<evidence type="ECO:0000259" key="11">
    <source>
        <dbReference type="Pfam" id="PF02836"/>
    </source>
</evidence>
<evidence type="ECO:0000256" key="4">
    <source>
        <dbReference type="ARBA" id="ARBA00011245"/>
    </source>
</evidence>
<feature type="domain" description="Glycosyl hydrolases family 2 sugar binding" evidence="12">
    <location>
        <begin position="17"/>
        <end position="174"/>
    </location>
</feature>
<dbReference type="InterPro" id="IPR008979">
    <property type="entry name" value="Galactose-bd-like_sf"/>
</dbReference>
<dbReference type="GO" id="GO:0009341">
    <property type="term" value="C:beta-galactosidase complex"/>
    <property type="evidence" value="ECO:0007669"/>
    <property type="project" value="TreeGrafter"/>
</dbReference>
<dbReference type="AlphaFoldDB" id="A0A9X3FB98"/>
<dbReference type="InterPro" id="IPR006104">
    <property type="entry name" value="Glyco_hydro_2_N"/>
</dbReference>
<evidence type="ECO:0000259" key="12">
    <source>
        <dbReference type="Pfam" id="PF02837"/>
    </source>
</evidence>
<keyword evidence="9" id="KW-0732">Signal</keyword>
<dbReference type="PRINTS" id="PR00132">
    <property type="entry name" value="GLHYDRLASE2"/>
</dbReference>
<keyword evidence="7" id="KW-0106">Calcium</keyword>
<dbReference type="SUPFAM" id="SSF74650">
    <property type="entry name" value="Galactose mutarotase-like"/>
    <property type="match status" value="1"/>
</dbReference>
<accession>A0A9X3FB98</accession>
<evidence type="ECO:0000256" key="7">
    <source>
        <dbReference type="ARBA" id="ARBA00022837"/>
    </source>
</evidence>
<gene>
    <name evidence="13" type="ORF">OU798_03440</name>
</gene>
<dbReference type="Pfam" id="PF00703">
    <property type="entry name" value="Glyco_hydro_2"/>
    <property type="match status" value="1"/>
</dbReference>
<dbReference type="PANTHER" id="PTHR46323:SF2">
    <property type="entry name" value="BETA-GALACTOSIDASE"/>
    <property type="match status" value="1"/>
</dbReference>
<dbReference type="SUPFAM" id="SSF49785">
    <property type="entry name" value="Galactose-binding domain-like"/>
    <property type="match status" value="1"/>
</dbReference>
<dbReference type="InterPro" id="IPR017853">
    <property type="entry name" value="GH"/>
</dbReference>
<dbReference type="GO" id="GO:0004565">
    <property type="term" value="F:beta-galactosidase activity"/>
    <property type="evidence" value="ECO:0007669"/>
    <property type="project" value="UniProtKB-EC"/>
</dbReference>
<dbReference type="Gene3D" id="2.60.120.260">
    <property type="entry name" value="Galactose-binding domain-like"/>
    <property type="match status" value="1"/>
</dbReference>
<dbReference type="SUPFAM" id="SSF49303">
    <property type="entry name" value="beta-Galactosidase/glucuronidase domain"/>
    <property type="match status" value="1"/>
</dbReference>
<sequence>MKVFKCLTIIGILLASFACNSRNNVLTKIWVKDVKTPVVSLNGTWQFSMDEKNWSDVQVPGELQMQGFAIKHDKTYTYKTTFTVPSDYSGKQIGINFYGVYSYARCWVNGTYVRDHSGGFTKWTCDITELVRPGEEVELKVEVCDKTNDISYASGYAKHQIGGILRDVELTALPKQNFKLLYFETELDKSYQNADLKVFYELKQDSPSKIKIDLFSKDGKLVKSLEQETSSKSGQFQIQVENPEKWDAEHPNLYTLVTILFDGKEEILKKSEDIGFREVKIDGNKLLVNGKPVKLRGACRHDVHPTLGRMSTPEYDLQDVLLAKEANINFIRTSHYPPSEKFLEYCDRYGLYVEDESAVCFVATNRSGEYNSIDATRSDPEWTQYLSQCEEMVQNHRNHACIIIWSIGNENRFGDNFQKSYNWVKKNDKTRPVIFSYPQYVPDGAQAFDIFSSHYPDWRGTNARYKEVTIKGFEYPGMPAIFDEWAHVACYNKFELREDPNVRSFWAHTLDSMWTNIFEVEGGLGGAIWCFLDETFMLPKETVGYGEWGIVDTWRRRKPEFWATKKSYSPTKIYTKVVQDFLPNDKLIIPVHNRFDHTNFSELKIVWKYGEQTGELEQVNLEPHKKGQLVFPPAHWNFDEKLNIKFYSNDTILVDEYNLQLGEKKVELPVCSKGKLNVNETDSVVFIAGERFKLKLNKNTGLIEDLKVNNELLLKSGPYINLKFPGEKNQGTNFRIDDYAKNWKQSSFKFEVNDGIATLHTTGTYDKISAGFTVQIDENGLLDIRYKISDAPTDIYIQEVGIKFYTGESFNKMDWDRNAYFTVYPENDLGAAKGEVLLSEKTKMNYREKPEHNWAFDPTSFYYFGQEEKPSYTNIVRSLKENIYSWSLSVSNSTVKVFSDGSQACRFDKIDGINTIIINDLWDYNSLLWNNYQKRIKLKGTPEGRIILLCD</sequence>
<evidence type="ECO:0000259" key="10">
    <source>
        <dbReference type="Pfam" id="PF00703"/>
    </source>
</evidence>
<evidence type="ECO:0000256" key="8">
    <source>
        <dbReference type="ARBA" id="ARBA00023295"/>
    </source>
</evidence>
<comment type="similarity">
    <text evidence="3">Belongs to the glycosyl hydrolase 2 family.</text>
</comment>
<dbReference type="InterPro" id="IPR011013">
    <property type="entry name" value="Gal_mutarotase_sf_dom"/>
</dbReference>
<dbReference type="Pfam" id="PF02837">
    <property type="entry name" value="Glyco_hydro_2_N"/>
    <property type="match status" value="1"/>
</dbReference>
<dbReference type="Gene3D" id="2.70.98.10">
    <property type="match status" value="1"/>
</dbReference>
<evidence type="ECO:0000256" key="3">
    <source>
        <dbReference type="ARBA" id="ARBA00007401"/>
    </source>
</evidence>
<dbReference type="RefSeq" id="WP_343331716.1">
    <property type="nucleotide sequence ID" value="NZ_JAPOHD010000007.1"/>
</dbReference>
<evidence type="ECO:0000256" key="5">
    <source>
        <dbReference type="ARBA" id="ARBA00012756"/>
    </source>
</evidence>
<dbReference type="InterPro" id="IPR006103">
    <property type="entry name" value="Glyco_hydro_2_cat"/>
</dbReference>
<dbReference type="InterPro" id="IPR006102">
    <property type="entry name" value="Ig-like_GH2"/>
</dbReference>
<dbReference type="Gene3D" id="3.20.20.80">
    <property type="entry name" value="Glycosidases"/>
    <property type="match status" value="1"/>
</dbReference>
<comment type="caution">
    <text evidence="13">The sequence shown here is derived from an EMBL/GenBank/DDBJ whole genome shotgun (WGS) entry which is preliminary data.</text>
</comment>
<dbReference type="GO" id="GO:0030246">
    <property type="term" value="F:carbohydrate binding"/>
    <property type="evidence" value="ECO:0007669"/>
    <property type="project" value="InterPro"/>
</dbReference>
<feature type="signal peptide" evidence="9">
    <location>
        <begin position="1"/>
        <end position="21"/>
    </location>
</feature>
<comment type="cofactor">
    <cofactor evidence="2">
        <name>Ca(2+)</name>
        <dbReference type="ChEBI" id="CHEBI:29108"/>
    </cofactor>
</comment>
<evidence type="ECO:0000256" key="6">
    <source>
        <dbReference type="ARBA" id="ARBA00022801"/>
    </source>
</evidence>
<dbReference type="Pfam" id="PF02836">
    <property type="entry name" value="Glyco_hydro_2_C"/>
    <property type="match status" value="1"/>
</dbReference>
<evidence type="ECO:0000313" key="14">
    <source>
        <dbReference type="Proteomes" id="UP001145087"/>
    </source>
</evidence>
<comment type="subunit">
    <text evidence="4">Monomer.</text>
</comment>
<keyword evidence="6" id="KW-0378">Hydrolase</keyword>
<feature type="domain" description="Glycoside hydrolase family 2 catalytic" evidence="11">
    <location>
        <begin position="279"/>
        <end position="490"/>
    </location>
</feature>
<reference evidence="13" key="1">
    <citation type="submission" date="2022-11" db="EMBL/GenBank/DDBJ databases">
        <title>Marilongibacter aestuarii gen. nov., sp. nov., isolated from tidal flat sediment.</title>
        <authorList>
            <person name="Jiayan W."/>
        </authorList>
    </citation>
    <scope>NUCLEOTIDE SEQUENCE</scope>
    <source>
        <strain evidence="13">Z1-6</strain>
    </source>
</reference>
<organism evidence="13 14">
    <name type="scientific">Draconibacterium aestuarii</name>
    <dbReference type="NCBI Taxonomy" id="2998507"/>
    <lineage>
        <taxon>Bacteria</taxon>
        <taxon>Pseudomonadati</taxon>
        <taxon>Bacteroidota</taxon>
        <taxon>Bacteroidia</taxon>
        <taxon>Marinilabiliales</taxon>
        <taxon>Prolixibacteraceae</taxon>
        <taxon>Draconibacterium</taxon>
    </lineage>
</organism>
<dbReference type="InterPro" id="IPR006101">
    <property type="entry name" value="Glyco_hydro_2"/>
</dbReference>
<name>A0A9X3FB98_9BACT</name>
<dbReference type="EMBL" id="JAPOHD010000007">
    <property type="protein sequence ID" value="MCY1719378.1"/>
    <property type="molecule type" value="Genomic_DNA"/>
</dbReference>
<evidence type="ECO:0000256" key="9">
    <source>
        <dbReference type="SAM" id="SignalP"/>
    </source>
</evidence>
<evidence type="ECO:0000313" key="13">
    <source>
        <dbReference type="EMBL" id="MCY1719378.1"/>
    </source>
</evidence>
<dbReference type="Proteomes" id="UP001145087">
    <property type="component" value="Unassembled WGS sequence"/>
</dbReference>
<comment type="catalytic activity">
    <reaction evidence="1">
        <text>Hydrolysis of terminal non-reducing beta-D-galactose residues in beta-D-galactosides.</text>
        <dbReference type="EC" id="3.2.1.23"/>
    </reaction>
</comment>
<proteinExistence type="inferred from homology"/>
<dbReference type="GO" id="GO:0005990">
    <property type="term" value="P:lactose catabolic process"/>
    <property type="evidence" value="ECO:0007669"/>
    <property type="project" value="TreeGrafter"/>
</dbReference>
<keyword evidence="14" id="KW-1185">Reference proteome</keyword>
<feature type="domain" description="Glycoside hydrolase family 2 immunoglobulin-like beta-sandwich" evidence="10">
    <location>
        <begin position="181"/>
        <end position="277"/>
    </location>
</feature>
<dbReference type="InterPro" id="IPR014718">
    <property type="entry name" value="GH-type_carb-bd"/>
</dbReference>
<dbReference type="SUPFAM" id="SSF51445">
    <property type="entry name" value="(Trans)glycosidases"/>
    <property type="match status" value="1"/>
</dbReference>
<dbReference type="Gene3D" id="2.60.40.10">
    <property type="entry name" value="Immunoglobulins"/>
    <property type="match status" value="1"/>
</dbReference>
<dbReference type="InterPro" id="IPR013783">
    <property type="entry name" value="Ig-like_fold"/>
</dbReference>
<protein>
    <recommendedName>
        <fullName evidence="5">beta-galactosidase</fullName>
        <ecNumber evidence="5">3.2.1.23</ecNumber>
    </recommendedName>
</protein>
<dbReference type="EC" id="3.2.1.23" evidence="5"/>
<feature type="chain" id="PRO_5040756767" description="beta-galactosidase" evidence="9">
    <location>
        <begin position="22"/>
        <end position="951"/>
    </location>
</feature>
<dbReference type="InterPro" id="IPR050347">
    <property type="entry name" value="Bact_Beta-galactosidase"/>
</dbReference>